<dbReference type="InterPro" id="IPR007862">
    <property type="entry name" value="Adenylate_kinase_lid-dom"/>
</dbReference>
<protein>
    <recommendedName>
        <fullName evidence="5 7">Adenylate kinase</fullName>
        <shortName evidence="5">AK</shortName>
        <ecNumber evidence="5 7">2.7.4.3</ecNumber>
    </recommendedName>
    <alternativeName>
        <fullName evidence="5">ATP-AMP transphosphorylase</fullName>
    </alternativeName>
    <alternativeName>
        <fullName evidence="5">ATP:AMP phosphotransferase</fullName>
    </alternativeName>
    <alternativeName>
        <fullName evidence="5">Adenylate monophosphate kinase</fullName>
    </alternativeName>
</protein>
<sequence>MRIVFLGPPGAGKGTQAQNISKEKKVPHISSGNLLREAVEIGTDTGIKARYYIEKGLLVPDQIVVDIIKDRILKNDCTNGFILDGFPRTLSQAKVLDEMLKELGNKLDLVFHFAVSKESIVLRLSGRRICGSCGSNYHVTYVPSTRDGFCDKCGGFLNQRADDKPETVLERLRVYREQTEDLIAYYRKNGILKEIQSDARIEVITKNILDTIDTLSEKKYLALE</sequence>
<dbReference type="GO" id="GO:0004017">
    <property type="term" value="F:AMP kinase activity"/>
    <property type="evidence" value="ECO:0007669"/>
    <property type="project" value="UniProtKB-UniRule"/>
</dbReference>
<comment type="subcellular location">
    <subcellularLocation>
        <location evidence="5 7">Cytoplasm</location>
    </subcellularLocation>
</comment>
<dbReference type="PANTHER" id="PTHR23359">
    <property type="entry name" value="NUCLEOTIDE KINASE"/>
    <property type="match status" value="1"/>
</dbReference>
<name>I3IM79_9BACT</name>
<feature type="binding site" evidence="5">
    <location>
        <position position="153"/>
    </location>
    <ligand>
        <name>Zn(2+)</name>
        <dbReference type="ChEBI" id="CHEBI:29105"/>
        <note>structural</note>
    </ligand>
</feature>
<evidence type="ECO:0000256" key="5">
    <source>
        <dbReference type="HAMAP-Rule" id="MF_00235"/>
    </source>
</evidence>
<dbReference type="EMBL" id="BAFH01000003">
    <property type="protein sequence ID" value="GAB62824.1"/>
    <property type="molecule type" value="Genomic_DNA"/>
</dbReference>
<feature type="binding site" evidence="5">
    <location>
        <position position="127"/>
    </location>
    <ligand>
        <name>ATP</name>
        <dbReference type="ChEBI" id="CHEBI:30616"/>
    </ligand>
</feature>
<dbReference type="Gene3D" id="3.40.50.300">
    <property type="entry name" value="P-loop containing nucleotide triphosphate hydrolases"/>
    <property type="match status" value="1"/>
</dbReference>
<dbReference type="FunFam" id="3.40.50.300:FF:000106">
    <property type="entry name" value="Adenylate kinase mitochondrial"/>
    <property type="match status" value="1"/>
</dbReference>
<accession>I3IM79</accession>
<dbReference type="PRINTS" id="PR00094">
    <property type="entry name" value="ADENYLTKNASE"/>
</dbReference>
<dbReference type="SUPFAM" id="SSF52540">
    <property type="entry name" value="P-loop containing nucleoside triphosphate hydrolases"/>
    <property type="match status" value="1"/>
</dbReference>
<feature type="binding site" evidence="5">
    <location>
        <position position="133"/>
    </location>
    <ligand>
        <name>Zn(2+)</name>
        <dbReference type="ChEBI" id="CHEBI:29105"/>
        <note>structural</note>
    </ligand>
</feature>
<comment type="caution">
    <text evidence="9">The sequence shown here is derived from an EMBL/GenBank/DDBJ whole genome shotgun (WGS) entry which is preliminary data.</text>
</comment>
<comment type="catalytic activity">
    <reaction evidence="5 7">
        <text>AMP + ATP = 2 ADP</text>
        <dbReference type="Rhea" id="RHEA:12973"/>
        <dbReference type="ChEBI" id="CHEBI:30616"/>
        <dbReference type="ChEBI" id="CHEBI:456215"/>
        <dbReference type="ChEBI" id="CHEBI:456216"/>
        <dbReference type="EC" id="2.7.4.3"/>
    </reaction>
</comment>
<organism evidence="9 10">
    <name type="scientific">Candidatus Jettenia caeni</name>
    <dbReference type="NCBI Taxonomy" id="247490"/>
    <lineage>
        <taxon>Bacteria</taxon>
        <taxon>Pseudomonadati</taxon>
        <taxon>Planctomycetota</taxon>
        <taxon>Candidatus Brocadiia</taxon>
        <taxon>Candidatus Brocadiales</taxon>
        <taxon>Candidatus Brocadiaceae</taxon>
        <taxon>Candidatus Jettenia</taxon>
    </lineage>
</organism>
<keyword evidence="3 5" id="KW-0547">Nucleotide-binding</keyword>
<evidence type="ECO:0000256" key="4">
    <source>
        <dbReference type="ARBA" id="ARBA00022777"/>
    </source>
</evidence>
<feature type="binding site" evidence="5">
    <location>
        <position position="36"/>
    </location>
    <ligand>
        <name>AMP</name>
        <dbReference type="ChEBI" id="CHEBI:456215"/>
    </ligand>
</feature>
<feature type="binding site" evidence="5">
    <location>
        <position position="150"/>
    </location>
    <ligand>
        <name>Zn(2+)</name>
        <dbReference type="ChEBI" id="CHEBI:29105"/>
        <note>structural</note>
    </ligand>
</feature>
<keyword evidence="5 7" id="KW-0067">ATP-binding</keyword>
<dbReference type="NCBIfam" id="NF001380">
    <property type="entry name" value="PRK00279.1-2"/>
    <property type="match status" value="1"/>
</dbReference>
<dbReference type="PROSITE" id="PS00113">
    <property type="entry name" value="ADENYLATE_KINASE"/>
    <property type="match status" value="1"/>
</dbReference>
<comment type="similarity">
    <text evidence="5 6">Belongs to the adenylate kinase family.</text>
</comment>
<reference evidence="9 10" key="1">
    <citation type="journal article" date="2012" name="FEBS Lett.">
        <title>Anammox organism KSU-1 expresses a NirK-type copper-containing nitrite reductase instead of a NirS-type with cytochrome cd1.</title>
        <authorList>
            <person name="Hira D."/>
            <person name="Toh H."/>
            <person name="Migita C.T."/>
            <person name="Okubo H."/>
            <person name="Nishiyama T."/>
            <person name="Hattori M."/>
            <person name="Furukawa K."/>
            <person name="Fujii T."/>
        </authorList>
    </citation>
    <scope>NUCLEOTIDE SEQUENCE [LARGE SCALE GENOMIC DNA]</scope>
</reference>
<dbReference type="EC" id="2.7.4.3" evidence="5 7"/>
<feature type="binding site" evidence="5">
    <location>
        <position position="31"/>
    </location>
    <ligand>
        <name>AMP</name>
        <dbReference type="ChEBI" id="CHEBI:456215"/>
    </ligand>
</feature>
<dbReference type="UniPathway" id="UPA00588">
    <property type="reaction ID" value="UER00649"/>
</dbReference>
<dbReference type="HAMAP" id="MF_00235">
    <property type="entry name" value="Adenylate_kinase_Adk"/>
    <property type="match status" value="1"/>
</dbReference>
<comment type="subunit">
    <text evidence="5 7">Monomer.</text>
</comment>
<evidence type="ECO:0000259" key="8">
    <source>
        <dbReference type="Pfam" id="PF05191"/>
    </source>
</evidence>
<keyword evidence="2 5" id="KW-0545">Nucleotide biosynthesis</keyword>
<comment type="domain">
    <text evidence="5">Consists of three domains, a large central CORE domain and two small peripheral domains, NMPbind and LID, which undergo movements during catalysis. The LID domain closes over the site of phosphoryl transfer upon ATP binding. Assembling and dissambling the active center during each catalytic cycle provides an effective means to prevent ATP hydrolysis. Some bacteria have evolved a zinc-coordinating structure that stabilizes the LID domain.</text>
</comment>
<dbReference type="GO" id="GO:0008270">
    <property type="term" value="F:zinc ion binding"/>
    <property type="evidence" value="ECO:0007669"/>
    <property type="project" value="UniProtKB-UniRule"/>
</dbReference>
<feature type="domain" description="Adenylate kinase active site lid" evidence="8">
    <location>
        <begin position="127"/>
        <end position="162"/>
    </location>
</feature>
<dbReference type="InterPro" id="IPR033690">
    <property type="entry name" value="Adenylat_kinase_CS"/>
</dbReference>
<comment type="pathway">
    <text evidence="5">Purine metabolism; AMP biosynthesis via salvage pathway; AMP from ADP: step 1/1.</text>
</comment>
<keyword evidence="5" id="KW-0862">Zinc</keyword>
<dbReference type="Pfam" id="PF05191">
    <property type="entry name" value="ADK_lid"/>
    <property type="match status" value="1"/>
</dbReference>
<keyword evidence="4 5" id="KW-0418">Kinase</keyword>
<evidence type="ECO:0000256" key="3">
    <source>
        <dbReference type="ARBA" id="ARBA00022741"/>
    </source>
</evidence>
<dbReference type="GO" id="GO:0044209">
    <property type="term" value="P:AMP salvage"/>
    <property type="evidence" value="ECO:0007669"/>
    <property type="project" value="UniProtKB-UniRule"/>
</dbReference>
<keyword evidence="10" id="KW-1185">Reference proteome</keyword>
<proteinExistence type="inferred from homology"/>
<dbReference type="NCBIfam" id="NF001381">
    <property type="entry name" value="PRK00279.1-3"/>
    <property type="match status" value="1"/>
</dbReference>
<dbReference type="GO" id="GO:0005524">
    <property type="term" value="F:ATP binding"/>
    <property type="evidence" value="ECO:0007669"/>
    <property type="project" value="UniProtKB-UniRule"/>
</dbReference>
<evidence type="ECO:0000313" key="10">
    <source>
        <dbReference type="Proteomes" id="UP000002985"/>
    </source>
</evidence>
<dbReference type="Proteomes" id="UP000002985">
    <property type="component" value="Unassembled WGS sequence"/>
</dbReference>
<keyword evidence="5" id="KW-0479">Metal-binding</keyword>
<comment type="caution">
    <text evidence="5">Lacks conserved residue(s) required for the propagation of feature annotation.</text>
</comment>
<feature type="binding site" evidence="5">
    <location>
        <position position="130"/>
    </location>
    <ligand>
        <name>Zn(2+)</name>
        <dbReference type="ChEBI" id="CHEBI:29105"/>
        <note>structural</note>
    </ligand>
</feature>
<dbReference type="InterPro" id="IPR027417">
    <property type="entry name" value="P-loop_NTPase"/>
</dbReference>
<feature type="binding site" evidence="5">
    <location>
        <position position="92"/>
    </location>
    <ligand>
        <name>AMP</name>
        <dbReference type="ChEBI" id="CHEBI:456215"/>
    </ligand>
</feature>
<feature type="binding site" evidence="5">
    <location>
        <position position="199"/>
    </location>
    <ligand>
        <name>ATP</name>
        <dbReference type="ChEBI" id="CHEBI:30616"/>
    </ligand>
</feature>
<dbReference type="STRING" id="247490.KSU1_C1228"/>
<gene>
    <name evidence="5" type="primary">adk</name>
    <name evidence="9" type="ORF">KSU1_C1228</name>
</gene>
<feature type="region of interest" description="NMP" evidence="5">
    <location>
        <begin position="30"/>
        <end position="59"/>
    </location>
</feature>
<dbReference type="eggNOG" id="COG0563">
    <property type="taxonomic scope" value="Bacteria"/>
</dbReference>
<dbReference type="CDD" id="cd01428">
    <property type="entry name" value="ADK"/>
    <property type="match status" value="1"/>
</dbReference>
<feature type="binding site" evidence="5">
    <location>
        <position position="160"/>
    </location>
    <ligand>
        <name>AMP</name>
        <dbReference type="ChEBI" id="CHEBI:456215"/>
    </ligand>
</feature>
<dbReference type="Pfam" id="PF00406">
    <property type="entry name" value="ADK"/>
    <property type="match status" value="1"/>
</dbReference>
<feature type="binding site" evidence="5">
    <location>
        <position position="171"/>
    </location>
    <ligand>
        <name>AMP</name>
        <dbReference type="ChEBI" id="CHEBI:456215"/>
    </ligand>
</feature>
<feature type="binding site" evidence="5">
    <location>
        <begin position="85"/>
        <end position="88"/>
    </location>
    <ligand>
        <name>AMP</name>
        <dbReference type="ChEBI" id="CHEBI:456215"/>
    </ligand>
</feature>
<evidence type="ECO:0000313" key="9">
    <source>
        <dbReference type="EMBL" id="GAB62824.1"/>
    </source>
</evidence>
<dbReference type="NCBIfam" id="TIGR01351">
    <property type="entry name" value="adk"/>
    <property type="match status" value="1"/>
</dbReference>
<evidence type="ECO:0000256" key="7">
    <source>
        <dbReference type="RuleBase" id="RU003331"/>
    </source>
</evidence>
<keyword evidence="1 5" id="KW-0808">Transferase</keyword>
<dbReference type="GO" id="GO:0005737">
    <property type="term" value="C:cytoplasm"/>
    <property type="evidence" value="ECO:0007669"/>
    <property type="project" value="UniProtKB-SubCell"/>
</dbReference>
<dbReference type="OrthoDB" id="9805030at2"/>
<comment type="function">
    <text evidence="5">Catalyzes the reversible transfer of the terminal phosphate group between ATP and AMP. Plays an important role in cellular energy homeostasis and in adenine nucleotide metabolism.</text>
</comment>
<evidence type="ECO:0000256" key="6">
    <source>
        <dbReference type="RuleBase" id="RU003330"/>
    </source>
</evidence>
<dbReference type="AlphaFoldDB" id="I3IM79"/>
<evidence type="ECO:0000256" key="1">
    <source>
        <dbReference type="ARBA" id="ARBA00022679"/>
    </source>
</evidence>
<feature type="binding site" evidence="5">
    <location>
        <begin position="57"/>
        <end position="59"/>
    </location>
    <ligand>
        <name>AMP</name>
        <dbReference type="ChEBI" id="CHEBI:456215"/>
    </ligand>
</feature>
<dbReference type="InterPro" id="IPR000850">
    <property type="entry name" value="Adenylat/UMP-CMP_kin"/>
</dbReference>
<keyword evidence="5" id="KW-0963">Cytoplasm</keyword>
<feature type="region of interest" description="LID" evidence="5">
    <location>
        <begin position="126"/>
        <end position="163"/>
    </location>
</feature>
<dbReference type="InterPro" id="IPR006259">
    <property type="entry name" value="Adenyl_kin_sub"/>
</dbReference>
<feature type="binding site" evidence="5">
    <location>
        <begin position="10"/>
        <end position="15"/>
    </location>
    <ligand>
        <name>ATP</name>
        <dbReference type="ChEBI" id="CHEBI:30616"/>
    </ligand>
</feature>
<evidence type="ECO:0000256" key="2">
    <source>
        <dbReference type="ARBA" id="ARBA00022727"/>
    </source>
</evidence>